<dbReference type="HOGENOM" id="CLU_2372772_0_0_1"/>
<accession>N1PCH8</accession>
<dbReference type="AlphaFoldDB" id="N1PCH8"/>
<sequence>MSRTSTVHYGNQAIGWVSFARAADYIMQHTLTRVAGVDPRRAVLLEGYRRGVHSEDDTPITLLELLCQARSSYATDARDKIFVLLGLASMLMTLD</sequence>
<dbReference type="OrthoDB" id="5386682at2759"/>
<dbReference type="EMBL" id="KB446544">
    <property type="protein sequence ID" value="EME39982.1"/>
    <property type="molecule type" value="Genomic_DNA"/>
</dbReference>
<proteinExistence type="predicted"/>
<evidence type="ECO:0000313" key="2">
    <source>
        <dbReference type="Proteomes" id="UP000016933"/>
    </source>
</evidence>
<dbReference type="Proteomes" id="UP000016933">
    <property type="component" value="Unassembled WGS sequence"/>
</dbReference>
<reference evidence="2" key="1">
    <citation type="journal article" date="2012" name="PLoS Genet.">
        <title>The genomes of the fungal plant pathogens Cladosporium fulvum and Dothistroma septosporum reveal adaptation to different hosts and lifestyles but also signatures of common ancestry.</title>
        <authorList>
            <person name="de Wit P.J.G.M."/>
            <person name="van der Burgt A."/>
            <person name="Oekmen B."/>
            <person name="Stergiopoulos I."/>
            <person name="Abd-Elsalam K.A."/>
            <person name="Aerts A.L."/>
            <person name="Bahkali A.H."/>
            <person name="Beenen H.G."/>
            <person name="Chettri P."/>
            <person name="Cox M.P."/>
            <person name="Datema E."/>
            <person name="de Vries R.P."/>
            <person name="Dhillon B."/>
            <person name="Ganley A.R."/>
            <person name="Griffiths S.A."/>
            <person name="Guo Y."/>
            <person name="Hamelin R.C."/>
            <person name="Henrissat B."/>
            <person name="Kabir M.S."/>
            <person name="Jashni M.K."/>
            <person name="Kema G."/>
            <person name="Klaubauf S."/>
            <person name="Lapidus A."/>
            <person name="Levasseur A."/>
            <person name="Lindquist E."/>
            <person name="Mehrabi R."/>
            <person name="Ohm R.A."/>
            <person name="Owen T.J."/>
            <person name="Salamov A."/>
            <person name="Schwelm A."/>
            <person name="Schijlen E."/>
            <person name="Sun H."/>
            <person name="van den Burg H.A."/>
            <person name="van Ham R.C.H.J."/>
            <person name="Zhang S."/>
            <person name="Goodwin S.B."/>
            <person name="Grigoriev I.V."/>
            <person name="Collemare J."/>
            <person name="Bradshaw R.E."/>
        </authorList>
    </citation>
    <scope>NUCLEOTIDE SEQUENCE [LARGE SCALE GENOMIC DNA]</scope>
    <source>
        <strain evidence="2">NZE10 / CBS 128990</strain>
    </source>
</reference>
<organism evidence="1 2">
    <name type="scientific">Dothistroma septosporum (strain NZE10 / CBS 128990)</name>
    <name type="common">Red band needle blight fungus</name>
    <name type="synonym">Mycosphaerella pini</name>
    <dbReference type="NCBI Taxonomy" id="675120"/>
    <lineage>
        <taxon>Eukaryota</taxon>
        <taxon>Fungi</taxon>
        <taxon>Dikarya</taxon>
        <taxon>Ascomycota</taxon>
        <taxon>Pezizomycotina</taxon>
        <taxon>Dothideomycetes</taxon>
        <taxon>Dothideomycetidae</taxon>
        <taxon>Mycosphaerellales</taxon>
        <taxon>Mycosphaerellaceae</taxon>
        <taxon>Dothistroma</taxon>
    </lineage>
</organism>
<gene>
    <name evidence="1" type="ORF">DOTSEDRAFT_47466</name>
</gene>
<name>N1PCH8_DOTSN</name>
<keyword evidence="2" id="KW-1185">Reference proteome</keyword>
<protein>
    <submittedName>
        <fullName evidence="1">Uncharacterized protein</fullName>
    </submittedName>
</protein>
<reference evidence="1 2" key="2">
    <citation type="journal article" date="2012" name="PLoS Pathog.">
        <title>Diverse lifestyles and strategies of plant pathogenesis encoded in the genomes of eighteen Dothideomycetes fungi.</title>
        <authorList>
            <person name="Ohm R.A."/>
            <person name="Feau N."/>
            <person name="Henrissat B."/>
            <person name="Schoch C.L."/>
            <person name="Horwitz B.A."/>
            <person name="Barry K.W."/>
            <person name="Condon B.J."/>
            <person name="Copeland A.C."/>
            <person name="Dhillon B."/>
            <person name="Glaser F."/>
            <person name="Hesse C.N."/>
            <person name="Kosti I."/>
            <person name="LaButti K."/>
            <person name="Lindquist E.A."/>
            <person name="Lucas S."/>
            <person name="Salamov A.A."/>
            <person name="Bradshaw R.E."/>
            <person name="Ciuffetti L."/>
            <person name="Hamelin R.C."/>
            <person name="Kema G.H.J."/>
            <person name="Lawrence C."/>
            <person name="Scott J.A."/>
            <person name="Spatafora J.W."/>
            <person name="Turgeon B.G."/>
            <person name="de Wit P.J.G.M."/>
            <person name="Zhong S."/>
            <person name="Goodwin S.B."/>
            <person name="Grigoriev I.V."/>
        </authorList>
    </citation>
    <scope>NUCLEOTIDE SEQUENCE [LARGE SCALE GENOMIC DNA]</scope>
    <source>
        <strain evidence="2">NZE10 / CBS 128990</strain>
    </source>
</reference>
<evidence type="ECO:0000313" key="1">
    <source>
        <dbReference type="EMBL" id="EME39982.1"/>
    </source>
</evidence>